<feature type="transmembrane region" description="Helical" evidence="1">
    <location>
        <begin position="39"/>
        <end position="57"/>
    </location>
</feature>
<feature type="transmembrane region" description="Helical" evidence="1">
    <location>
        <begin position="64"/>
        <end position="82"/>
    </location>
</feature>
<evidence type="ECO:0000313" key="4">
    <source>
        <dbReference type="Proteomes" id="UP000075391"/>
    </source>
</evidence>
<name>A0A150WUY0_BDEBC</name>
<dbReference type="AlphaFoldDB" id="A0A150WUY0"/>
<protein>
    <recommendedName>
        <fullName evidence="2">PilZ domain-containing protein</fullName>
    </recommendedName>
</protein>
<keyword evidence="1" id="KW-1133">Transmembrane helix</keyword>
<evidence type="ECO:0000259" key="2">
    <source>
        <dbReference type="Pfam" id="PF07238"/>
    </source>
</evidence>
<accession>A0A150WUY0</accession>
<dbReference type="Gene3D" id="2.40.10.220">
    <property type="entry name" value="predicted glycosyltransferase like domains"/>
    <property type="match status" value="1"/>
</dbReference>
<dbReference type="GO" id="GO:0035438">
    <property type="term" value="F:cyclic-di-GMP binding"/>
    <property type="evidence" value="ECO:0007669"/>
    <property type="project" value="InterPro"/>
</dbReference>
<organism evidence="3 4">
    <name type="scientific">Bdellovibrio bacteriovorus</name>
    <dbReference type="NCBI Taxonomy" id="959"/>
    <lineage>
        <taxon>Bacteria</taxon>
        <taxon>Pseudomonadati</taxon>
        <taxon>Bdellovibrionota</taxon>
        <taxon>Bdellovibrionia</taxon>
        <taxon>Bdellovibrionales</taxon>
        <taxon>Pseudobdellovibrionaceae</taxon>
        <taxon>Bdellovibrio</taxon>
    </lineage>
</organism>
<sequence length="223" mass="25047">METKATTLERPRTVQMAAAVLILTPVLDILMYQRTGTQIFSWVGWLLIFGAGVSLMIRHKSSWLLGIVLCALFVLNTGYGLIRDMEHVDPLISTAKLLDCLLVLFIVGTVSYFFRYPYLDRRQNWFAPTGERFSIATPVILNGTETQTLDLSYTGARIAVPNAASYKAGDRLSVQFTDINDIQCSAKVIDVKADHVRVHFEGTSASDKEMLRQWLNSQNLQKV</sequence>
<dbReference type="OrthoDB" id="5290984at2"/>
<dbReference type="RefSeq" id="WP_063242735.1">
    <property type="nucleotide sequence ID" value="NZ_LUKF01000002.1"/>
</dbReference>
<dbReference type="InterPro" id="IPR009875">
    <property type="entry name" value="PilZ_domain"/>
</dbReference>
<keyword evidence="1" id="KW-0472">Membrane</keyword>
<feature type="domain" description="PilZ" evidence="2">
    <location>
        <begin position="144"/>
        <end position="216"/>
    </location>
</feature>
<comment type="caution">
    <text evidence="3">The sequence shown here is derived from an EMBL/GenBank/DDBJ whole genome shotgun (WGS) entry which is preliminary data.</text>
</comment>
<proteinExistence type="predicted"/>
<dbReference type="Proteomes" id="UP000075391">
    <property type="component" value="Unassembled WGS sequence"/>
</dbReference>
<gene>
    <name evidence="3" type="ORF">AZI85_13975</name>
</gene>
<feature type="transmembrane region" description="Helical" evidence="1">
    <location>
        <begin position="94"/>
        <end position="114"/>
    </location>
</feature>
<reference evidence="3 4" key="1">
    <citation type="submission" date="2016-03" db="EMBL/GenBank/DDBJ databases">
        <authorList>
            <person name="Ploux O."/>
        </authorList>
    </citation>
    <scope>NUCLEOTIDE SEQUENCE [LARGE SCALE GENOMIC DNA]</scope>
    <source>
        <strain evidence="3 4">BER2</strain>
    </source>
</reference>
<keyword evidence="1" id="KW-0812">Transmembrane</keyword>
<dbReference type="Pfam" id="PF07238">
    <property type="entry name" value="PilZ"/>
    <property type="match status" value="1"/>
</dbReference>
<dbReference type="SUPFAM" id="SSF141371">
    <property type="entry name" value="PilZ domain-like"/>
    <property type="match status" value="1"/>
</dbReference>
<evidence type="ECO:0000256" key="1">
    <source>
        <dbReference type="SAM" id="Phobius"/>
    </source>
</evidence>
<evidence type="ECO:0000313" key="3">
    <source>
        <dbReference type="EMBL" id="KYG70251.1"/>
    </source>
</evidence>
<dbReference type="EMBL" id="LUKF01000002">
    <property type="protein sequence ID" value="KYG70251.1"/>
    <property type="molecule type" value="Genomic_DNA"/>
</dbReference>
<feature type="transmembrane region" description="Helical" evidence="1">
    <location>
        <begin position="12"/>
        <end position="33"/>
    </location>
</feature>